<dbReference type="InterPro" id="IPR036770">
    <property type="entry name" value="Ankyrin_rpt-contain_sf"/>
</dbReference>
<dbReference type="GO" id="GO:0005783">
    <property type="term" value="C:endoplasmic reticulum"/>
    <property type="evidence" value="ECO:0007669"/>
    <property type="project" value="TreeGrafter"/>
</dbReference>
<organism evidence="1 2">
    <name type="scientific">Astrephomene gubernaculifera</name>
    <dbReference type="NCBI Taxonomy" id="47775"/>
    <lineage>
        <taxon>Eukaryota</taxon>
        <taxon>Viridiplantae</taxon>
        <taxon>Chlorophyta</taxon>
        <taxon>core chlorophytes</taxon>
        <taxon>Chlorophyceae</taxon>
        <taxon>CS clade</taxon>
        <taxon>Chlamydomonadales</taxon>
        <taxon>Astrephomenaceae</taxon>
        <taxon>Astrephomene</taxon>
    </lineage>
</organism>
<proteinExistence type="predicted"/>
<dbReference type="Pfam" id="PF13637">
    <property type="entry name" value="Ank_4"/>
    <property type="match status" value="1"/>
</dbReference>
<dbReference type="SUPFAM" id="SSF48403">
    <property type="entry name" value="Ankyrin repeat"/>
    <property type="match status" value="1"/>
</dbReference>
<dbReference type="AlphaFoldDB" id="A0AAD3DP66"/>
<reference evidence="1 2" key="1">
    <citation type="journal article" date="2021" name="Sci. Rep.">
        <title>Genome sequencing of the multicellular alga Astrephomene provides insights into convergent evolution of germ-soma differentiation.</title>
        <authorList>
            <person name="Yamashita S."/>
            <person name="Yamamoto K."/>
            <person name="Matsuzaki R."/>
            <person name="Suzuki S."/>
            <person name="Yamaguchi H."/>
            <person name="Hirooka S."/>
            <person name="Minakuchi Y."/>
            <person name="Miyagishima S."/>
            <person name="Kawachi M."/>
            <person name="Toyoda A."/>
            <person name="Nozaki H."/>
        </authorList>
    </citation>
    <scope>NUCLEOTIDE SEQUENCE [LARGE SCALE GENOMIC DNA]</scope>
    <source>
        <strain evidence="1 2">NIES-4017</strain>
    </source>
</reference>
<name>A0AAD3DP66_9CHLO</name>
<accession>A0AAD3DP66</accession>
<sequence>MEWLLQLGPEDALEGHLLLPALQSAAEGCDLVTLQRLAGRQQDTWQLDSWHNTFVLAAAAGSPTPDWQAKVEWLEAQGVPRAAPAYHRAVACPDALDRMRWLRDRGYPLHKKVVLWAARAGSRDALAFLLSEGMAPEEYSIRGVAGGGHLAALQLLRDHGCPMDEATVASAARAGHLHVVVWLVEALGDELLQEKSVCTAAMESGNLELLRWLRERGWPWGTDAFTQAAAAGCEEVLEWLVEQGCPMEENGWPYEVAASNGDMATLRCLRRLGCPWGPHGWLFAKCVARCCRLPVLSW</sequence>
<evidence type="ECO:0008006" key="3">
    <source>
        <dbReference type="Google" id="ProtNLM"/>
    </source>
</evidence>
<dbReference type="PANTHER" id="PTHR12393:SF6">
    <property type="entry name" value="SPHINGOMYELIN PHOSPHODIESTERASE 2"/>
    <property type="match status" value="1"/>
</dbReference>
<keyword evidence="2" id="KW-1185">Reference proteome</keyword>
<protein>
    <recommendedName>
        <fullName evidence="3">Ankyrin repeat domain-containing protein</fullName>
    </recommendedName>
</protein>
<evidence type="ECO:0000313" key="2">
    <source>
        <dbReference type="Proteomes" id="UP001054857"/>
    </source>
</evidence>
<gene>
    <name evidence="1" type="ORF">Agub_g6835</name>
</gene>
<dbReference type="PANTHER" id="PTHR12393">
    <property type="entry name" value="SPHINGOMYELIN PHOSPHODIESTERASE RELATED"/>
    <property type="match status" value="1"/>
</dbReference>
<comment type="caution">
    <text evidence="1">The sequence shown here is derived from an EMBL/GenBank/DDBJ whole genome shotgun (WGS) entry which is preliminary data.</text>
</comment>
<dbReference type="GO" id="GO:0030149">
    <property type="term" value="P:sphingolipid catabolic process"/>
    <property type="evidence" value="ECO:0007669"/>
    <property type="project" value="TreeGrafter"/>
</dbReference>
<dbReference type="InterPro" id="IPR002110">
    <property type="entry name" value="Ankyrin_rpt"/>
</dbReference>
<dbReference type="EMBL" id="BMAR01000010">
    <property type="protein sequence ID" value="GFR45491.1"/>
    <property type="molecule type" value="Genomic_DNA"/>
</dbReference>
<dbReference type="Gene3D" id="1.25.40.20">
    <property type="entry name" value="Ankyrin repeat-containing domain"/>
    <property type="match status" value="1"/>
</dbReference>
<dbReference type="GO" id="GO:0046513">
    <property type="term" value="P:ceramide biosynthetic process"/>
    <property type="evidence" value="ECO:0007669"/>
    <property type="project" value="TreeGrafter"/>
</dbReference>
<dbReference type="Proteomes" id="UP001054857">
    <property type="component" value="Unassembled WGS sequence"/>
</dbReference>
<dbReference type="GO" id="GO:0004620">
    <property type="term" value="F:phospholipase activity"/>
    <property type="evidence" value="ECO:0007669"/>
    <property type="project" value="TreeGrafter"/>
</dbReference>
<dbReference type="GO" id="GO:0071944">
    <property type="term" value="C:cell periphery"/>
    <property type="evidence" value="ECO:0007669"/>
    <property type="project" value="TreeGrafter"/>
</dbReference>
<evidence type="ECO:0000313" key="1">
    <source>
        <dbReference type="EMBL" id="GFR45491.1"/>
    </source>
</evidence>
<feature type="non-terminal residue" evidence="1">
    <location>
        <position position="1"/>
    </location>
</feature>
<dbReference type="GO" id="GO:0016020">
    <property type="term" value="C:membrane"/>
    <property type="evidence" value="ECO:0007669"/>
    <property type="project" value="TreeGrafter"/>
</dbReference>